<keyword evidence="5 15" id="KW-0285">Flavoprotein</keyword>
<feature type="binding site" evidence="15 16">
    <location>
        <begin position="69"/>
        <end position="71"/>
    </location>
    <ligand>
        <name>FAD</name>
        <dbReference type="ChEBI" id="CHEBI:57692"/>
    </ligand>
</feature>
<comment type="function">
    <text evidence="15">Responsible for channeling the electrons from the oxidation of dihydroorotate from the FMN redox center in the PyrD type B subunit to the ultimate electron acceptor NAD(+).</text>
</comment>
<evidence type="ECO:0000256" key="9">
    <source>
        <dbReference type="ARBA" id="ARBA00022975"/>
    </source>
</evidence>
<dbReference type="OrthoDB" id="9778346at2"/>
<comment type="pathway">
    <text evidence="1 15">Pyrimidine metabolism; UMP biosynthesis via de novo pathway; orotate from (S)-dihydroorotate (NAD(+) route): step 1/1.</text>
</comment>
<reference evidence="20 22" key="3">
    <citation type="submission" date="2020-03" db="EMBL/GenBank/DDBJ databases">
        <title>Bacillus aquiflavi sp. nov., isolated from yellow water of strong flavor Chinese baijiu in Yibin region of China.</title>
        <authorList>
            <person name="Xie J."/>
        </authorList>
    </citation>
    <scope>NUCLEOTIDE SEQUENCE [LARGE SCALE GENOMIC DNA]</scope>
    <source>
        <strain evidence="20 22">Gsoil 114</strain>
    </source>
</reference>
<evidence type="ECO:0000256" key="11">
    <source>
        <dbReference type="ARBA" id="ARBA00023004"/>
    </source>
</evidence>
<reference evidence="20" key="2">
    <citation type="submission" date="2020-02" db="EMBL/GenBank/DDBJ databases">
        <authorList>
            <person name="Feng H."/>
        </authorList>
    </citation>
    <scope>NUCLEOTIDE SEQUENCE [LARGE SCALE GENOMIC DNA]</scope>
    <source>
        <strain evidence="20">Gsoil 114</strain>
    </source>
</reference>
<evidence type="ECO:0000256" key="3">
    <source>
        <dbReference type="ARBA" id="ARBA00011669"/>
    </source>
</evidence>
<comment type="similarity">
    <text evidence="2 15">Belongs to the PyrK family.</text>
</comment>
<dbReference type="InterPro" id="IPR017938">
    <property type="entry name" value="Riboflavin_synthase-like_b-brl"/>
</dbReference>
<feature type="binding site" evidence="15 17">
    <location>
        <position position="228"/>
    </location>
    <ligand>
        <name>[2Fe-2S] cluster</name>
        <dbReference type="ChEBI" id="CHEBI:190135"/>
    </ligand>
</feature>
<comment type="caution">
    <text evidence="19">The sequence shown here is derived from an EMBL/GenBank/DDBJ whole genome shotgun (WGS) entry which is preliminary data.</text>
</comment>
<dbReference type="FunFam" id="2.10.240.10:FF:000001">
    <property type="entry name" value="Dihydroorotate dehydrogenase B (NAD(+)), electron transfer subunit"/>
    <property type="match status" value="1"/>
</dbReference>
<evidence type="ECO:0000256" key="7">
    <source>
        <dbReference type="ARBA" id="ARBA00022723"/>
    </source>
</evidence>
<protein>
    <recommendedName>
        <fullName evidence="13 15">Dihydroorotate dehydrogenase B (NAD(+)), electron transfer subunit</fullName>
    </recommendedName>
    <alternativeName>
        <fullName evidence="14 15">Dihydroorotate oxidase B, electron transfer subunit</fullName>
    </alternativeName>
</protein>
<feature type="binding site" evidence="15 17">
    <location>
        <position position="225"/>
    </location>
    <ligand>
        <name>[2Fe-2S] cluster</name>
        <dbReference type="ChEBI" id="CHEBI:190135"/>
    </ligand>
</feature>
<feature type="binding site" evidence="15 16">
    <location>
        <begin position="76"/>
        <end position="77"/>
    </location>
    <ligand>
        <name>FAD</name>
        <dbReference type="ChEBI" id="CHEBI:57692"/>
    </ligand>
</feature>
<comment type="cofactor">
    <cofactor evidence="15 16">
        <name>FAD</name>
        <dbReference type="ChEBI" id="CHEBI:57692"/>
    </cofactor>
    <text evidence="15 16">Binds 1 FAD per subunit.</text>
</comment>
<reference evidence="19 21" key="1">
    <citation type="submission" date="2014-10" db="EMBL/GenBank/DDBJ databases">
        <title>Draft genome of phytase producing Bacillus ginsengihumi strain M2.11.</title>
        <authorList>
            <person name="Toymentseva A."/>
            <person name="Boulygina E.A."/>
            <person name="Kazakov S.V."/>
            <person name="Kayumov I."/>
            <person name="Suleimanova A.D."/>
            <person name="Mardanova A.M."/>
            <person name="Maria S.N."/>
            <person name="Sergey M.Y."/>
            <person name="Sharipova M.R."/>
        </authorList>
    </citation>
    <scope>NUCLEOTIDE SEQUENCE [LARGE SCALE GENOMIC DNA]</scope>
    <source>
        <strain evidence="19 21">M2.11</strain>
    </source>
</reference>
<dbReference type="InterPro" id="IPR008333">
    <property type="entry name" value="Cbr1-like_FAD-bd_dom"/>
</dbReference>
<evidence type="ECO:0000313" key="22">
    <source>
        <dbReference type="Proteomes" id="UP000476934"/>
    </source>
</evidence>
<evidence type="ECO:0000256" key="12">
    <source>
        <dbReference type="ARBA" id="ARBA00023014"/>
    </source>
</evidence>
<feature type="binding site" evidence="15 16">
    <location>
        <begin position="52"/>
        <end position="55"/>
    </location>
    <ligand>
        <name>FAD</name>
        <dbReference type="ChEBI" id="CHEBI:57692"/>
    </ligand>
</feature>
<dbReference type="EMBL" id="JRUN01000009">
    <property type="protein sequence ID" value="KHD86196.1"/>
    <property type="molecule type" value="Genomic_DNA"/>
</dbReference>
<keyword evidence="4 15" id="KW-0813">Transport</keyword>
<dbReference type="HAMAP" id="MF_01211">
    <property type="entry name" value="DHODB_Fe_S_bind"/>
    <property type="match status" value="1"/>
</dbReference>
<comment type="subunit">
    <text evidence="3 15">Heterotetramer of 2 PyrK and 2 PyrD type B subunits.</text>
</comment>
<evidence type="ECO:0000256" key="5">
    <source>
        <dbReference type="ARBA" id="ARBA00022630"/>
    </source>
</evidence>
<keyword evidence="12 15" id="KW-0411">Iron-sulfur</keyword>
<dbReference type="GO" id="GO:0044205">
    <property type="term" value="P:'de novo' UMP biosynthetic process"/>
    <property type="evidence" value="ECO:0007669"/>
    <property type="project" value="UniProtKB-UniRule"/>
</dbReference>
<evidence type="ECO:0000256" key="13">
    <source>
        <dbReference type="ARBA" id="ARBA00069792"/>
    </source>
</evidence>
<evidence type="ECO:0000256" key="17">
    <source>
        <dbReference type="PIRSR" id="PIRSR006816-2"/>
    </source>
</evidence>
<dbReference type="Gene3D" id="3.40.50.80">
    <property type="entry name" value="Nucleotide-binding domain of ferredoxin-NADP reductase (FNR) module"/>
    <property type="match status" value="1"/>
</dbReference>
<evidence type="ECO:0000259" key="18">
    <source>
        <dbReference type="PROSITE" id="PS51384"/>
    </source>
</evidence>
<feature type="binding site" evidence="15 17">
    <location>
        <position position="220"/>
    </location>
    <ligand>
        <name>[2Fe-2S] cluster</name>
        <dbReference type="ChEBI" id="CHEBI:190135"/>
    </ligand>
</feature>
<evidence type="ECO:0000256" key="10">
    <source>
        <dbReference type="ARBA" id="ARBA00022982"/>
    </source>
</evidence>
<evidence type="ECO:0000256" key="2">
    <source>
        <dbReference type="ARBA" id="ARBA00006422"/>
    </source>
</evidence>
<dbReference type="PIRSF" id="PIRSF006816">
    <property type="entry name" value="Cyc3_hyd_g"/>
    <property type="match status" value="1"/>
</dbReference>
<evidence type="ECO:0000256" key="8">
    <source>
        <dbReference type="ARBA" id="ARBA00022827"/>
    </source>
</evidence>
<keyword evidence="10 15" id="KW-0249">Electron transport</keyword>
<dbReference type="GO" id="GO:0046872">
    <property type="term" value="F:metal ion binding"/>
    <property type="evidence" value="ECO:0007669"/>
    <property type="project" value="UniProtKB-KW"/>
</dbReference>
<comment type="cofactor">
    <cofactor evidence="15">
        <name>[2Fe-2S] cluster</name>
        <dbReference type="ChEBI" id="CHEBI:190135"/>
    </cofactor>
    <text evidence="15">Binds 1 [2Fe-2S] cluster per subunit.</text>
</comment>
<dbReference type="Pfam" id="PF00970">
    <property type="entry name" value="FAD_binding_6"/>
    <property type="match status" value="1"/>
</dbReference>
<evidence type="ECO:0000256" key="14">
    <source>
        <dbReference type="ARBA" id="ARBA00082223"/>
    </source>
</evidence>
<evidence type="ECO:0000256" key="1">
    <source>
        <dbReference type="ARBA" id="ARBA00004715"/>
    </source>
</evidence>
<dbReference type="NCBIfam" id="NF000799">
    <property type="entry name" value="PRK00054.1-4"/>
    <property type="match status" value="1"/>
</dbReference>
<dbReference type="AlphaFoldDB" id="A0A0A6VF40"/>
<feature type="binding site" evidence="15 17">
    <location>
        <position position="245"/>
    </location>
    <ligand>
        <name>[2Fe-2S] cluster</name>
        <dbReference type="ChEBI" id="CHEBI:190135"/>
    </ligand>
</feature>
<sequence>MIKDQMTVMSHSNVATNIYEMVLAGELVKLISNPGQFIHIRVRNDVSPLLRRPISIASVEKQNNQITILYRAEGKGTKQLANIQVGETVDVIGPLGNGFPTDELKTGQRALLVGGGIGVPPLYELSKQLTKQGIEVHHVLGFQSAEQAFYLEQFNEIAPTFIATADGSIGTAGFVTDFLASDDWTFDCIYACGPTAMLKALQEKYKHIRGFVSLENRMACGIGACFACVCHLADDPDGSTYRKICSDGPVFEMGAVVL</sequence>
<dbReference type="InterPro" id="IPR017927">
    <property type="entry name" value="FAD-bd_FR_type"/>
</dbReference>
<keyword evidence="7 15" id="KW-0479">Metal-binding</keyword>
<dbReference type="GO" id="GO:0016491">
    <property type="term" value="F:oxidoreductase activity"/>
    <property type="evidence" value="ECO:0007669"/>
    <property type="project" value="InterPro"/>
</dbReference>
<dbReference type="PANTHER" id="PTHR43513:SF3">
    <property type="entry name" value="DIHYDROOROTATE DEHYDROGENASE B (NAD(+)), ELECTRON TRANSFER SUBUNIT-RELATED"/>
    <property type="match status" value="1"/>
</dbReference>
<keyword evidence="9 15" id="KW-0665">Pyrimidine biosynthesis</keyword>
<dbReference type="InterPro" id="IPR050353">
    <property type="entry name" value="PyrK_electron_transfer"/>
</dbReference>
<dbReference type="InterPro" id="IPR012165">
    <property type="entry name" value="Cyt_c3_hydrogenase_gsu"/>
</dbReference>
<dbReference type="RefSeq" id="WP_025728776.1">
    <property type="nucleotide sequence ID" value="NZ_JAAIWK010000002.1"/>
</dbReference>
<dbReference type="GO" id="GO:0050660">
    <property type="term" value="F:flavin adenine dinucleotide binding"/>
    <property type="evidence" value="ECO:0007669"/>
    <property type="project" value="InterPro"/>
</dbReference>
<keyword evidence="22" id="KW-1185">Reference proteome</keyword>
<evidence type="ECO:0000256" key="16">
    <source>
        <dbReference type="PIRSR" id="PIRSR006816-1"/>
    </source>
</evidence>
<gene>
    <name evidence="15" type="primary">pyrK</name>
    <name evidence="20" type="ORF">G4D61_01435</name>
    <name evidence="19" type="ORF">NG54_04760</name>
</gene>
<comment type="cofactor">
    <cofactor evidence="17">
        <name>[2Fe-2S] cluster</name>
        <dbReference type="ChEBI" id="CHEBI:190135"/>
    </cofactor>
    <text evidence="17">Binds 1 [2Fe-2S] cluster per subunit.</text>
</comment>
<evidence type="ECO:0000256" key="15">
    <source>
        <dbReference type="HAMAP-Rule" id="MF_01211"/>
    </source>
</evidence>
<feature type="domain" description="FAD-binding FR-type" evidence="18">
    <location>
        <begin position="1"/>
        <end position="101"/>
    </location>
</feature>
<organism evidence="19 21">
    <name type="scientific">Heyndrickxia ginsengihumi</name>
    <dbReference type="NCBI Taxonomy" id="363870"/>
    <lineage>
        <taxon>Bacteria</taxon>
        <taxon>Bacillati</taxon>
        <taxon>Bacillota</taxon>
        <taxon>Bacilli</taxon>
        <taxon>Bacillales</taxon>
        <taxon>Bacillaceae</taxon>
        <taxon>Heyndrickxia</taxon>
    </lineage>
</organism>
<evidence type="ECO:0000256" key="6">
    <source>
        <dbReference type="ARBA" id="ARBA00022714"/>
    </source>
</evidence>
<keyword evidence="8 15" id="KW-0274">FAD</keyword>
<keyword evidence="6 15" id="KW-0001">2Fe-2S</keyword>
<dbReference type="InterPro" id="IPR037117">
    <property type="entry name" value="Dihydroorotate_DH_ele_sf"/>
</dbReference>
<dbReference type="GO" id="GO:0009055">
    <property type="term" value="F:electron transfer activity"/>
    <property type="evidence" value="ECO:0007669"/>
    <property type="project" value="UniProtKB-UniRule"/>
</dbReference>
<dbReference type="Pfam" id="PF10418">
    <property type="entry name" value="DHODB_Fe-S_bind"/>
    <property type="match status" value="1"/>
</dbReference>
<dbReference type="Proteomes" id="UP000030588">
    <property type="component" value="Unassembled WGS sequence"/>
</dbReference>
<dbReference type="PANTHER" id="PTHR43513">
    <property type="entry name" value="DIHYDROOROTATE DEHYDROGENASE B (NAD(+)), ELECTRON TRANSFER SUBUNIT"/>
    <property type="match status" value="1"/>
</dbReference>
<keyword evidence="11 15" id="KW-0408">Iron</keyword>
<dbReference type="STRING" id="363870.NG54_04760"/>
<dbReference type="PROSITE" id="PS51384">
    <property type="entry name" value="FAD_FR"/>
    <property type="match status" value="1"/>
</dbReference>
<evidence type="ECO:0000313" key="21">
    <source>
        <dbReference type="Proteomes" id="UP000030588"/>
    </source>
</evidence>
<dbReference type="UniPathway" id="UPA00070">
    <property type="reaction ID" value="UER00945"/>
</dbReference>
<dbReference type="InterPro" id="IPR019480">
    <property type="entry name" value="Dihydroorotate_DH_Fe-S-bd"/>
</dbReference>
<evidence type="ECO:0000313" key="20">
    <source>
        <dbReference type="EMBL" id="NEY18629.1"/>
    </source>
</evidence>
<dbReference type="CDD" id="cd06218">
    <property type="entry name" value="DHOD_e_trans"/>
    <property type="match status" value="1"/>
</dbReference>
<dbReference type="SUPFAM" id="SSF63380">
    <property type="entry name" value="Riboflavin synthase domain-like"/>
    <property type="match status" value="1"/>
</dbReference>
<dbReference type="Gene3D" id="2.40.30.10">
    <property type="entry name" value="Translation factors"/>
    <property type="match status" value="1"/>
</dbReference>
<dbReference type="InterPro" id="IPR023455">
    <property type="entry name" value="Dihydroorotate_DHASE_ETsu"/>
</dbReference>
<dbReference type="NCBIfam" id="NF000797">
    <property type="entry name" value="PRK00054.1-2"/>
    <property type="match status" value="1"/>
</dbReference>
<proteinExistence type="inferred from homology"/>
<dbReference type="Gene3D" id="2.10.240.10">
    <property type="entry name" value="Dihydroorotate dehydrogenase, electron transfer subunit"/>
    <property type="match status" value="1"/>
</dbReference>
<name>A0A0A6VF40_9BACI</name>
<accession>A0A0A6VF40</accession>
<dbReference type="GO" id="GO:0051537">
    <property type="term" value="F:2 iron, 2 sulfur cluster binding"/>
    <property type="evidence" value="ECO:0007669"/>
    <property type="project" value="UniProtKB-KW"/>
</dbReference>
<evidence type="ECO:0000313" key="19">
    <source>
        <dbReference type="EMBL" id="KHD86196.1"/>
    </source>
</evidence>
<dbReference type="EMBL" id="JAAIWK010000002">
    <property type="protein sequence ID" value="NEY18629.1"/>
    <property type="molecule type" value="Genomic_DNA"/>
</dbReference>
<dbReference type="PRINTS" id="PR00409">
    <property type="entry name" value="PHDIOXRDTASE"/>
</dbReference>
<evidence type="ECO:0000256" key="4">
    <source>
        <dbReference type="ARBA" id="ARBA00022448"/>
    </source>
</evidence>
<dbReference type="SUPFAM" id="SSF52343">
    <property type="entry name" value="Ferredoxin reductase-like, C-terminal NADP-linked domain"/>
    <property type="match status" value="1"/>
</dbReference>
<dbReference type="InterPro" id="IPR039261">
    <property type="entry name" value="FNR_nucleotide-bd"/>
</dbReference>
<dbReference type="Proteomes" id="UP000476934">
    <property type="component" value="Unassembled WGS sequence"/>
</dbReference>